<gene>
    <name evidence="7" type="ORF">SAMN02745163_04299</name>
</gene>
<dbReference type="Proteomes" id="UP000184310">
    <property type="component" value="Unassembled WGS sequence"/>
</dbReference>
<keyword evidence="4" id="KW-0732">Signal</keyword>
<proteinExistence type="inferred from homology"/>
<keyword evidence="8" id="KW-1185">Reference proteome</keyword>
<name>A0A1M6UMD5_9CLOT</name>
<dbReference type="Pfam" id="PF01497">
    <property type="entry name" value="Peripla_BP_2"/>
    <property type="match status" value="1"/>
</dbReference>
<dbReference type="CDD" id="cd01140">
    <property type="entry name" value="FatB"/>
    <property type="match status" value="1"/>
</dbReference>
<dbReference type="GO" id="GO:0030288">
    <property type="term" value="C:outer membrane-bounded periplasmic space"/>
    <property type="evidence" value="ECO:0007669"/>
    <property type="project" value="TreeGrafter"/>
</dbReference>
<feature type="coiled-coil region" evidence="5">
    <location>
        <begin position="161"/>
        <end position="188"/>
    </location>
</feature>
<protein>
    <submittedName>
        <fullName evidence="7">Iron complex transport system substrate-binding protein</fullName>
    </submittedName>
</protein>
<dbReference type="OrthoDB" id="63946at2"/>
<dbReference type="InterPro" id="IPR051313">
    <property type="entry name" value="Bact_iron-sidero_bind"/>
</dbReference>
<dbReference type="GO" id="GO:1901678">
    <property type="term" value="P:iron coordination entity transport"/>
    <property type="evidence" value="ECO:0007669"/>
    <property type="project" value="UniProtKB-ARBA"/>
</dbReference>
<dbReference type="PANTHER" id="PTHR30532:SF28">
    <property type="entry name" value="PETROBACTIN-BINDING PROTEIN YCLQ"/>
    <property type="match status" value="1"/>
</dbReference>
<evidence type="ECO:0000256" key="5">
    <source>
        <dbReference type="SAM" id="Coils"/>
    </source>
</evidence>
<dbReference type="InterPro" id="IPR002491">
    <property type="entry name" value="ABC_transptr_periplasmic_BD"/>
</dbReference>
<evidence type="ECO:0000313" key="7">
    <source>
        <dbReference type="EMBL" id="SHK70394.1"/>
    </source>
</evidence>
<evidence type="ECO:0000259" key="6">
    <source>
        <dbReference type="PROSITE" id="PS50983"/>
    </source>
</evidence>
<dbReference type="RefSeq" id="WP_072993256.1">
    <property type="nucleotide sequence ID" value="NZ_FQZB01000024.1"/>
</dbReference>
<keyword evidence="5" id="KW-0175">Coiled coil</keyword>
<comment type="similarity">
    <text evidence="2">Belongs to the bacterial solute-binding protein 8 family.</text>
</comment>
<evidence type="ECO:0000256" key="1">
    <source>
        <dbReference type="ARBA" id="ARBA00004196"/>
    </source>
</evidence>
<evidence type="ECO:0000256" key="2">
    <source>
        <dbReference type="ARBA" id="ARBA00008814"/>
    </source>
</evidence>
<evidence type="ECO:0000256" key="3">
    <source>
        <dbReference type="ARBA" id="ARBA00022448"/>
    </source>
</evidence>
<dbReference type="InterPro" id="IPR033870">
    <property type="entry name" value="FatB"/>
</dbReference>
<organism evidence="7 8">
    <name type="scientific">Clostridium cavendishii DSM 21758</name>
    <dbReference type="NCBI Taxonomy" id="1121302"/>
    <lineage>
        <taxon>Bacteria</taxon>
        <taxon>Bacillati</taxon>
        <taxon>Bacillota</taxon>
        <taxon>Clostridia</taxon>
        <taxon>Eubacteriales</taxon>
        <taxon>Clostridiaceae</taxon>
        <taxon>Clostridium</taxon>
    </lineage>
</organism>
<accession>A0A1M6UMD5</accession>
<keyword evidence="3" id="KW-0813">Transport</keyword>
<evidence type="ECO:0000256" key="4">
    <source>
        <dbReference type="ARBA" id="ARBA00022729"/>
    </source>
</evidence>
<dbReference type="SUPFAM" id="SSF53807">
    <property type="entry name" value="Helical backbone' metal receptor"/>
    <property type="match status" value="1"/>
</dbReference>
<dbReference type="AlphaFoldDB" id="A0A1M6UMD5"/>
<reference evidence="7 8" key="1">
    <citation type="submission" date="2016-11" db="EMBL/GenBank/DDBJ databases">
        <authorList>
            <person name="Jaros S."/>
            <person name="Januszkiewicz K."/>
            <person name="Wedrychowicz H."/>
        </authorList>
    </citation>
    <scope>NUCLEOTIDE SEQUENCE [LARGE SCALE GENOMIC DNA]</scope>
    <source>
        <strain evidence="7 8">DSM 21758</strain>
    </source>
</reference>
<dbReference type="PROSITE" id="PS50983">
    <property type="entry name" value="FE_B12_PBP"/>
    <property type="match status" value="1"/>
</dbReference>
<dbReference type="EMBL" id="FQZB01000024">
    <property type="protein sequence ID" value="SHK70394.1"/>
    <property type="molecule type" value="Genomic_DNA"/>
</dbReference>
<sequence>MNKKIISIAVVVLIAIVGSFAFTKLNNKKEDKPQGIKIANELGEVTVNKKPKNVVVFDYGVLDALNKMGVDVKAMPKSSLPSYLSKFKGSEYTDAGALFEPNFEKISELKPELIIIGGRQKKLSEEFKKIAPTILMNTEDNDYIGSFSKNVKTLGEIFDKQDVVEKELKQINDKIENLNKKVKESGKNALVVMASDGALSAYGEGSRFGMIHKEFGVPAADKKVESSNHGQKISFEYLVEKNPDNMLVIDRTAIAGGKVSAKQALENDLVKTTKAYKENKITYLTPEIWYISTGGLEATNKMIDEIESAMK</sequence>
<dbReference type="PANTHER" id="PTHR30532">
    <property type="entry name" value="IRON III DICITRATE-BINDING PERIPLASMIC PROTEIN"/>
    <property type="match status" value="1"/>
</dbReference>
<dbReference type="Gene3D" id="3.40.50.1980">
    <property type="entry name" value="Nitrogenase molybdenum iron protein domain"/>
    <property type="match status" value="2"/>
</dbReference>
<feature type="domain" description="Fe/B12 periplasmic-binding" evidence="6">
    <location>
        <begin position="53"/>
        <end position="311"/>
    </location>
</feature>
<evidence type="ECO:0000313" key="8">
    <source>
        <dbReference type="Proteomes" id="UP000184310"/>
    </source>
</evidence>
<dbReference type="STRING" id="1121302.SAMN02745163_04299"/>
<comment type="subcellular location">
    <subcellularLocation>
        <location evidence="1">Cell envelope</location>
    </subcellularLocation>
</comment>